<sequence length="288" mass="28556">MSIRRYWGWTLTAAVTVSVAGNVGHALLTATPALRGYAAIAAALPPLALLTVTEGLARSVGQGVRRWAYWVGMIGAAAIAMLAFVLSFAALRDLAIALGQPAAVAAGWPLLADATIAVSSIMLLAVKPVADNHHAAVPATDAPAAPPTITSWTAASSATATTVTASPATPAAASSQPVGEAAAAVADTALTGGDAVADAGGHLTPGLHLVPGGEAAGEPADRHLAAAKAALAAGVVVKPPVPVAARALRLRAAGESQRAVAEQLGIDRSVVARLEAFAEELAEQEAVV</sequence>
<gene>
    <name evidence="2" type="ORF">C5U48_02785</name>
</gene>
<keyword evidence="3" id="KW-1185">Reference proteome</keyword>
<reference evidence="2 3" key="1">
    <citation type="submission" date="2018-02" db="EMBL/GenBank/DDBJ databases">
        <title>Draft genome sequence of Mycobacterium virginiense isolated from mud of a swine farm in Japan.</title>
        <authorList>
            <person name="Ohya K."/>
        </authorList>
    </citation>
    <scope>NUCLEOTIDE SEQUENCE [LARGE SCALE GENOMIC DNA]</scope>
    <source>
        <strain evidence="2 3">GF75</strain>
    </source>
</reference>
<feature type="transmembrane region" description="Helical" evidence="1">
    <location>
        <begin position="36"/>
        <end position="57"/>
    </location>
</feature>
<evidence type="ECO:0008006" key="4">
    <source>
        <dbReference type="Google" id="ProtNLM"/>
    </source>
</evidence>
<feature type="transmembrane region" description="Helical" evidence="1">
    <location>
        <begin position="69"/>
        <end position="91"/>
    </location>
</feature>
<keyword evidence="1" id="KW-0472">Membrane</keyword>
<comment type="caution">
    <text evidence="2">The sequence shown here is derived from an EMBL/GenBank/DDBJ whole genome shotgun (WGS) entry which is preliminary data.</text>
</comment>
<name>A0A9X7IQW0_9MYCO</name>
<keyword evidence="1" id="KW-1133">Transmembrane helix</keyword>
<dbReference type="RefSeq" id="WP_105294565.1">
    <property type="nucleotide sequence ID" value="NZ_PUEV01000012.1"/>
</dbReference>
<dbReference type="EMBL" id="PUEV01000012">
    <property type="protein sequence ID" value="PQM53749.1"/>
    <property type="molecule type" value="Genomic_DNA"/>
</dbReference>
<proteinExistence type="predicted"/>
<dbReference type="Proteomes" id="UP000237911">
    <property type="component" value="Unassembled WGS sequence"/>
</dbReference>
<keyword evidence="1" id="KW-0812">Transmembrane</keyword>
<evidence type="ECO:0000313" key="2">
    <source>
        <dbReference type="EMBL" id="PQM53749.1"/>
    </source>
</evidence>
<organism evidence="2 3">
    <name type="scientific">Mycolicibacter virginiensis</name>
    <dbReference type="NCBI Taxonomy" id="1795032"/>
    <lineage>
        <taxon>Bacteria</taxon>
        <taxon>Bacillati</taxon>
        <taxon>Actinomycetota</taxon>
        <taxon>Actinomycetes</taxon>
        <taxon>Mycobacteriales</taxon>
        <taxon>Mycobacteriaceae</taxon>
        <taxon>Mycolicibacter</taxon>
    </lineage>
</organism>
<protein>
    <recommendedName>
        <fullName evidence="4">DUF2637 domain-containing protein</fullName>
    </recommendedName>
</protein>
<evidence type="ECO:0000313" key="3">
    <source>
        <dbReference type="Proteomes" id="UP000237911"/>
    </source>
</evidence>
<dbReference type="InterPro" id="IPR021235">
    <property type="entry name" value="DUF2637"/>
</dbReference>
<dbReference type="AlphaFoldDB" id="A0A9X7IQW0"/>
<accession>A0A9X7IQW0</accession>
<feature type="transmembrane region" description="Helical" evidence="1">
    <location>
        <begin position="103"/>
        <end position="126"/>
    </location>
</feature>
<evidence type="ECO:0000256" key="1">
    <source>
        <dbReference type="SAM" id="Phobius"/>
    </source>
</evidence>
<dbReference type="Pfam" id="PF10935">
    <property type="entry name" value="DUF2637"/>
    <property type="match status" value="1"/>
</dbReference>